<feature type="transmembrane region" description="Helical" evidence="1">
    <location>
        <begin position="63"/>
        <end position="83"/>
    </location>
</feature>
<dbReference type="RefSeq" id="WP_005541616.1">
    <property type="nucleotide sequence ID" value="NZ_JH378836.1"/>
</dbReference>
<dbReference type="STRING" id="679200.HMPREF9333_01823"/>
<evidence type="ECO:0000256" key="1">
    <source>
        <dbReference type="SAM" id="Phobius"/>
    </source>
</evidence>
<comment type="caution">
    <text evidence="2">The sequence shown here is derived from an EMBL/GenBank/DDBJ whole genome shotgun (WGS) entry which is preliminary data.</text>
</comment>
<feature type="transmembrane region" description="Helical" evidence="1">
    <location>
        <begin position="95"/>
        <end position="114"/>
    </location>
</feature>
<dbReference type="eggNOG" id="ENOG5033MZ0">
    <property type="taxonomic scope" value="Bacteria"/>
</dbReference>
<dbReference type="EMBL" id="ACZL01000031">
    <property type="protein sequence ID" value="EHI54976.1"/>
    <property type="molecule type" value="Genomic_DNA"/>
</dbReference>
<dbReference type="Proteomes" id="UP000003011">
    <property type="component" value="Unassembled WGS sequence"/>
</dbReference>
<name>G5GJT3_9FIRM</name>
<keyword evidence="1" id="KW-0812">Transmembrane</keyword>
<protein>
    <submittedName>
        <fullName evidence="2">Uncharacterized protein</fullName>
    </submittedName>
</protein>
<dbReference type="AlphaFoldDB" id="G5GJT3"/>
<accession>G5GJT3</accession>
<keyword evidence="3" id="KW-1185">Reference proteome</keyword>
<keyword evidence="1" id="KW-0472">Membrane</keyword>
<feature type="transmembrane region" description="Helical" evidence="1">
    <location>
        <begin position="126"/>
        <end position="149"/>
    </location>
</feature>
<dbReference type="HOGENOM" id="CLU_1728920_0_0_9"/>
<evidence type="ECO:0000313" key="3">
    <source>
        <dbReference type="Proteomes" id="UP000003011"/>
    </source>
</evidence>
<organism evidence="2 3">
    <name type="scientific">Johnsonella ignava ATCC 51276</name>
    <dbReference type="NCBI Taxonomy" id="679200"/>
    <lineage>
        <taxon>Bacteria</taxon>
        <taxon>Bacillati</taxon>
        <taxon>Bacillota</taxon>
        <taxon>Clostridia</taxon>
        <taxon>Lachnospirales</taxon>
        <taxon>Lachnospiraceae</taxon>
        <taxon>Johnsonella</taxon>
    </lineage>
</organism>
<keyword evidence="1" id="KW-1133">Transmembrane helix</keyword>
<gene>
    <name evidence="2" type="ORF">HMPREF9333_01823</name>
</gene>
<proteinExistence type="predicted"/>
<evidence type="ECO:0000313" key="2">
    <source>
        <dbReference type="EMBL" id="EHI54976.1"/>
    </source>
</evidence>
<reference evidence="2 3" key="1">
    <citation type="submission" date="2011-08" db="EMBL/GenBank/DDBJ databases">
        <title>The Genome Sequence of Johnsonella ignava ATCC 51276.</title>
        <authorList>
            <consortium name="The Broad Institute Genome Sequencing Platform"/>
            <person name="Earl A."/>
            <person name="Ward D."/>
            <person name="Feldgarden M."/>
            <person name="Gevers D."/>
            <person name="Izard J."/>
            <person name="Blanton J.M."/>
            <person name="Baranova O.V."/>
            <person name="Dewhirst F.E."/>
            <person name="Young S.K."/>
            <person name="Zeng Q."/>
            <person name="Gargeya S."/>
            <person name="Fitzgerald M."/>
            <person name="Haas B."/>
            <person name="Abouelleil A."/>
            <person name="Alvarado L."/>
            <person name="Arachchi H.M."/>
            <person name="Berlin A."/>
            <person name="Brown A."/>
            <person name="Chapman S.B."/>
            <person name="Chen Z."/>
            <person name="Dunbar C."/>
            <person name="Freedman E."/>
            <person name="Gearin G."/>
            <person name="Gellesch M."/>
            <person name="Goldberg J."/>
            <person name="Griggs A."/>
            <person name="Gujja S."/>
            <person name="Heiman D."/>
            <person name="Howarth C."/>
            <person name="Larson L."/>
            <person name="Lui A."/>
            <person name="MacDonald P.J.P."/>
            <person name="Montmayeur A."/>
            <person name="Murphy C."/>
            <person name="Neiman D."/>
            <person name="Pearson M."/>
            <person name="Priest M."/>
            <person name="Roberts A."/>
            <person name="Saif S."/>
            <person name="Shea T."/>
            <person name="Shenoy N."/>
            <person name="Sisk P."/>
            <person name="Stolte C."/>
            <person name="Sykes S."/>
            <person name="Wortman J."/>
            <person name="Nusbaum C."/>
            <person name="Birren B."/>
        </authorList>
    </citation>
    <scope>NUCLEOTIDE SEQUENCE [LARGE SCALE GENOMIC DNA]</scope>
    <source>
        <strain evidence="2 3">ATCC 51276</strain>
    </source>
</reference>
<sequence>MFKFLNLFEKDEDRKKIMAPARTKGEAILEEAKFTFPEDRKKPMADINENLINYIKKPMAKGGITSTFCAFIGLIFLYIAYYLNLFYKGSPDMTVSALGFSSFLFSASALWFGLRSFKNRPAKYWLSFLGVGIGGIQFVIWITVVFIGYRA</sequence>